<accession>A0A2T4YVJ1</accession>
<organism evidence="1 2">
    <name type="scientific">Sphingomonas aerolata</name>
    <dbReference type="NCBI Taxonomy" id="185951"/>
    <lineage>
        <taxon>Bacteria</taxon>
        <taxon>Pseudomonadati</taxon>
        <taxon>Pseudomonadota</taxon>
        <taxon>Alphaproteobacteria</taxon>
        <taxon>Sphingomonadales</taxon>
        <taxon>Sphingomonadaceae</taxon>
        <taxon>Sphingomonas</taxon>
    </lineage>
</organism>
<dbReference type="PANTHER" id="PTHR30289">
    <property type="entry name" value="UNCHARACTERIZED PROTEIN YBCL-RELATED"/>
    <property type="match status" value="1"/>
</dbReference>
<dbReference type="AlphaFoldDB" id="A0A2T4YVJ1"/>
<dbReference type="RefSeq" id="WP_056673382.1">
    <property type="nucleotide sequence ID" value="NZ_JASPFQ010000001.1"/>
</dbReference>
<dbReference type="PANTHER" id="PTHR30289:SF1">
    <property type="entry name" value="PEBP (PHOSPHATIDYLETHANOLAMINE-BINDING PROTEIN) FAMILY PROTEIN"/>
    <property type="match status" value="1"/>
</dbReference>
<dbReference type="EMBL" id="PZZN01000001">
    <property type="protein sequence ID" value="PTM47781.1"/>
    <property type="molecule type" value="Genomic_DNA"/>
</dbReference>
<evidence type="ECO:0000313" key="2">
    <source>
        <dbReference type="Proteomes" id="UP000240996"/>
    </source>
</evidence>
<gene>
    <name evidence="1" type="ORF">C8J24_1183</name>
</gene>
<dbReference type="Proteomes" id="UP000240996">
    <property type="component" value="Unassembled WGS sequence"/>
</dbReference>
<dbReference type="InterPro" id="IPR008914">
    <property type="entry name" value="PEBP"/>
</dbReference>
<evidence type="ECO:0000313" key="1">
    <source>
        <dbReference type="EMBL" id="PTM47781.1"/>
    </source>
</evidence>
<evidence type="ECO:0008006" key="3">
    <source>
        <dbReference type="Google" id="ProtNLM"/>
    </source>
</evidence>
<proteinExistence type="predicted"/>
<dbReference type="SUPFAM" id="SSF49777">
    <property type="entry name" value="PEBP-like"/>
    <property type="match status" value="1"/>
</dbReference>
<dbReference type="CDD" id="cd00865">
    <property type="entry name" value="PEBP_bact_arch"/>
    <property type="match status" value="1"/>
</dbReference>
<dbReference type="NCBIfam" id="TIGR00481">
    <property type="entry name" value="YbhB/YbcL family Raf kinase inhibitor-like protein"/>
    <property type="match status" value="1"/>
</dbReference>
<dbReference type="Pfam" id="PF01161">
    <property type="entry name" value="PBP"/>
    <property type="match status" value="1"/>
</dbReference>
<sequence>MLEHMPAWLGHALKGLRAGADALVIARSGLGSGAQAGTGFATLDLTSPAFAHEGRLPPRFTADGDGVSPPLLWSAPPAGTAALALIVEDADAPTPQPLVHAIVWHIAADRLRLAEGAITADGAGTPDGDVGRNSYLREGWLPPDPPTGHGEHRYAFQLFALDAALGDPGVSPGRTALVEAMSGHVLAAGLLIGTYSREEAAPVGPASSAMPA</sequence>
<keyword evidence="2" id="KW-1185">Reference proteome</keyword>
<dbReference type="Gene3D" id="3.90.280.10">
    <property type="entry name" value="PEBP-like"/>
    <property type="match status" value="1"/>
</dbReference>
<comment type="caution">
    <text evidence="1">The sequence shown here is derived from an EMBL/GenBank/DDBJ whole genome shotgun (WGS) entry which is preliminary data.</text>
</comment>
<name>A0A2T4YVJ1_9SPHN</name>
<protein>
    <recommendedName>
        <fullName evidence="3">PBP family phospholipid-binding protein</fullName>
    </recommendedName>
</protein>
<dbReference type="InterPro" id="IPR005247">
    <property type="entry name" value="YbhB_YbcL/LppC-like"/>
</dbReference>
<reference evidence="1 2" key="1">
    <citation type="submission" date="2018-04" db="EMBL/GenBank/DDBJ databases">
        <title>Genomic Encyclopedia of Type Strains, Phase III (KMG-III): the genomes of soil and plant-associated and newly described type strains.</title>
        <authorList>
            <person name="Whitman W."/>
        </authorList>
    </citation>
    <scope>NUCLEOTIDE SEQUENCE [LARGE SCALE GENOMIC DNA]</scope>
    <source>
        <strain evidence="1 2">NW12</strain>
    </source>
</reference>
<dbReference type="InterPro" id="IPR036610">
    <property type="entry name" value="PEBP-like_sf"/>
</dbReference>